<comment type="caution">
    <text evidence="2">The sequence shown here is derived from an EMBL/GenBank/DDBJ whole genome shotgun (WGS) entry which is preliminary data.</text>
</comment>
<dbReference type="CDD" id="cd03794">
    <property type="entry name" value="GT4_WbuB-like"/>
    <property type="match status" value="1"/>
</dbReference>
<organism evidence="2 3">
    <name type="scientific">Candidatus Cryptobacteroides intestinavium</name>
    <dbReference type="NCBI Taxonomy" id="2840766"/>
    <lineage>
        <taxon>Bacteria</taxon>
        <taxon>Pseudomonadati</taxon>
        <taxon>Bacteroidota</taxon>
        <taxon>Bacteroidia</taxon>
        <taxon>Bacteroidales</taxon>
        <taxon>Candidatus Cryptobacteroides</taxon>
    </lineage>
</organism>
<accession>A0A9D9ESI1</accession>
<protein>
    <submittedName>
        <fullName evidence="2">Glycosyltransferase family 4 protein</fullName>
    </submittedName>
</protein>
<dbReference type="GO" id="GO:0016757">
    <property type="term" value="F:glycosyltransferase activity"/>
    <property type="evidence" value="ECO:0007669"/>
    <property type="project" value="UniProtKB-ARBA"/>
</dbReference>
<dbReference type="InterPro" id="IPR028098">
    <property type="entry name" value="Glyco_trans_4-like_N"/>
</dbReference>
<sequence length="440" mass="49806">MKRALIISYYWPPAGGSGVQRWVKFAKYLPAEGWQPVIYTPSNPELLAVDRTLADEIPQEAEVIRRHIFEPYSAYRRLLGKKSASEGGSDEVNPVNSQKKTFLQKALLFIRGNLFIPDPRCFWISPSVKFLKKYLRRHPVDIIISTGPPHSMHIIGMKLARATGLPWIADFRDPWTKLFYFKHLSLSRWAVMIHRHLEKSVLDRATAIVAVSPLVRKDFQTMTGTRVELITNGYDESDFDDAVVEPDGYFNITHTGLFAADGNPETLWKVLADKCANDPEFRQMLRIRLAGKTDREVTGAIEAAGLGGHLRDNGYQPHPVAVKEQKSATVLLLPLRKEPEYRAVLPGKLFEYLAAARPVLGIGQTDGAMAMILEETKAGTVADWDDYRSIAEFIDSCWQHFKKDDTYIPSEDISRFSRKALTARMASLMDELTKQEANEK</sequence>
<dbReference type="Proteomes" id="UP000823661">
    <property type="component" value="Unassembled WGS sequence"/>
</dbReference>
<evidence type="ECO:0000313" key="2">
    <source>
        <dbReference type="EMBL" id="MBO8452185.1"/>
    </source>
</evidence>
<dbReference type="EMBL" id="JADIMI010000045">
    <property type="protein sequence ID" value="MBO8452185.1"/>
    <property type="molecule type" value="Genomic_DNA"/>
</dbReference>
<name>A0A9D9ESI1_9BACT</name>
<dbReference type="AlphaFoldDB" id="A0A9D9ESI1"/>
<feature type="domain" description="Glycosyltransferase subfamily 4-like N-terminal" evidence="1">
    <location>
        <begin position="113"/>
        <end position="236"/>
    </location>
</feature>
<gene>
    <name evidence="2" type="ORF">IAC06_04800</name>
</gene>
<reference evidence="2" key="1">
    <citation type="submission" date="2020-10" db="EMBL/GenBank/DDBJ databases">
        <authorList>
            <person name="Gilroy R."/>
        </authorList>
    </citation>
    <scope>NUCLEOTIDE SEQUENCE</scope>
    <source>
        <strain evidence="2">B1-20833</strain>
    </source>
</reference>
<evidence type="ECO:0000259" key="1">
    <source>
        <dbReference type="Pfam" id="PF13439"/>
    </source>
</evidence>
<dbReference type="Gene3D" id="3.40.50.2000">
    <property type="entry name" value="Glycogen Phosphorylase B"/>
    <property type="match status" value="2"/>
</dbReference>
<proteinExistence type="predicted"/>
<evidence type="ECO:0000313" key="3">
    <source>
        <dbReference type="Proteomes" id="UP000823661"/>
    </source>
</evidence>
<dbReference type="Pfam" id="PF13439">
    <property type="entry name" value="Glyco_transf_4"/>
    <property type="match status" value="1"/>
</dbReference>
<reference evidence="2" key="2">
    <citation type="journal article" date="2021" name="PeerJ">
        <title>Extensive microbial diversity within the chicken gut microbiome revealed by metagenomics and culture.</title>
        <authorList>
            <person name="Gilroy R."/>
            <person name="Ravi A."/>
            <person name="Getino M."/>
            <person name="Pursley I."/>
            <person name="Horton D.L."/>
            <person name="Alikhan N.F."/>
            <person name="Baker D."/>
            <person name="Gharbi K."/>
            <person name="Hall N."/>
            <person name="Watson M."/>
            <person name="Adriaenssens E.M."/>
            <person name="Foster-Nyarko E."/>
            <person name="Jarju S."/>
            <person name="Secka A."/>
            <person name="Antonio M."/>
            <person name="Oren A."/>
            <person name="Chaudhuri R.R."/>
            <person name="La Ragione R."/>
            <person name="Hildebrand F."/>
            <person name="Pallen M.J."/>
        </authorList>
    </citation>
    <scope>NUCLEOTIDE SEQUENCE</scope>
    <source>
        <strain evidence="2">B1-20833</strain>
    </source>
</reference>
<dbReference type="SUPFAM" id="SSF53756">
    <property type="entry name" value="UDP-Glycosyltransferase/glycogen phosphorylase"/>
    <property type="match status" value="1"/>
</dbReference>